<evidence type="ECO:0008006" key="3">
    <source>
        <dbReference type="Google" id="ProtNLM"/>
    </source>
</evidence>
<dbReference type="InterPro" id="IPR036116">
    <property type="entry name" value="FN3_sf"/>
</dbReference>
<accession>A0A1S9P8M0</accession>
<keyword evidence="2" id="KW-1185">Reference proteome</keyword>
<dbReference type="PROSITE" id="PS51257">
    <property type="entry name" value="PROKAR_LIPOPROTEIN"/>
    <property type="match status" value="1"/>
</dbReference>
<dbReference type="STRING" id="1792845.BC343_14450"/>
<organism evidence="1 2">
    <name type="scientific">Mucilaginibacter pedocola</name>
    <dbReference type="NCBI Taxonomy" id="1792845"/>
    <lineage>
        <taxon>Bacteria</taxon>
        <taxon>Pseudomonadati</taxon>
        <taxon>Bacteroidota</taxon>
        <taxon>Sphingobacteriia</taxon>
        <taxon>Sphingobacteriales</taxon>
        <taxon>Sphingobacteriaceae</taxon>
        <taxon>Mucilaginibacter</taxon>
    </lineage>
</organism>
<dbReference type="OrthoDB" id="789771at2"/>
<reference evidence="1 2" key="1">
    <citation type="submission" date="2016-07" db="EMBL/GenBank/DDBJ databases">
        <title>Genomic analysis of zinc-resistant bacterium Mucilaginibacter pedocola TBZ30.</title>
        <authorList>
            <person name="Huang J."/>
            <person name="Tang J."/>
        </authorList>
    </citation>
    <scope>NUCLEOTIDE SEQUENCE [LARGE SCALE GENOMIC DNA]</scope>
    <source>
        <strain evidence="1 2">TBZ30</strain>
    </source>
</reference>
<evidence type="ECO:0000313" key="1">
    <source>
        <dbReference type="EMBL" id="OOQ57311.1"/>
    </source>
</evidence>
<dbReference type="AlphaFoldDB" id="A0A1S9P8M0"/>
<sequence>MRINIFLLLLAMALFGCGDKHNDAVPEILPPGKPVLLFPAQNSACTPSAISSPSESTILLVWDTVANAESYVVTVKNLISGEQSTQTTNSPPLIKALPRGMPYSWFVEAKSTKTTEVGTSDTWKFYNPGPGTLYYAPFPADAVAPALGQAVTAVGSKINLSWQSADADNDILNYDVYLGTDASANTLVKAKVTDKFLNDNTVTAATTYYWKIVTRDARGNTSESAVFSFKVN</sequence>
<gene>
    <name evidence="1" type="ORF">BC343_14450</name>
</gene>
<comment type="caution">
    <text evidence="1">The sequence shown here is derived from an EMBL/GenBank/DDBJ whole genome shotgun (WGS) entry which is preliminary data.</text>
</comment>
<dbReference type="Gene3D" id="2.60.40.10">
    <property type="entry name" value="Immunoglobulins"/>
    <property type="match status" value="1"/>
</dbReference>
<evidence type="ECO:0000313" key="2">
    <source>
        <dbReference type="Proteomes" id="UP000189739"/>
    </source>
</evidence>
<proteinExistence type="predicted"/>
<name>A0A1S9P8M0_9SPHI</name>
<dbReference type="InterPro" id="IPR013783">
    <property type="entry name" value="Ig-like_fold"/>
</dbReference>
<protein>
    <recommendedName>
        <fullName evidence="3">Fibronectin type-III domain-containing protein</fullName>
    </recommendedName>
</protein>
<dbReference type="EMBL" id="MBTF01000036">
    <property type="protein sequence ID" value="OOQ57311.1"/>
    <property type="molecule type" value="Genomic_DNA"/>
</dbReference>
<dbReference type="Proteomes" id="UP000189739">
    <property type="component" value="Unassembled WGS sequence"/>
</dbReference>
<dbReference type="RefSeq" id="WP_078350603.1">
    <property type="nucleotide sequence ID" value="NZ_MBTF01000036.1"/>
</dbReference>
<dbReference type="SUPFAM" id="SSF49265">
    <property type="entry name" value="Fibronectin type III"/>
    <property type="match status" value="1"/>
</dbReference>